<dbReference type="EMBL" id="BBMT01000004">
    <property type="protein sequence ID" value="GAL34337.1"/>
    <property type="molecule type" value="Genomic_DNA"/>
</dbReference>
<dbReference type="GO" id="GO:0003677">
    <property type="term" value="F:DNA binding"/>
    <property type="evidence" value="ECO:0007669"/>
    <property type="project" value="UniProtKB-KW"/>
</dbReference>
<dbReference type="PANTHER" id="PTHR30537">
    <property type="entry name" value="HTH-TYPE TRANSCRIPTIONAL REGULATOR"/>
    <property type="match status" value="1"/>
</dbReference>
<dbReference type="Pfam" id="PF03466">
    <property type="entry name" value="LysR_substrate"/>
    <property type="match status" value="1"/>
</dbReference>
<dbReference type="Pfam" id="PF00126">
    <property type="entry name" value="HTH_1"/>
    <property type="match status" value="1"/>
</dbReference>
<evidence type="ECO:0000256" key="1">
    <source>
        <dbReference type="ARBA" id="ARBA00009437"/>
    </source>
</evidence>
<dbReference type="InterPro" id="IPR036390">
    <property type="entry name" value="WH_DNA-bd_sf"/>
</dbReference>
<organism evidence="6 7">
    <name type="scientific">Vibrio maritimus</name>
    <dbReference type="NCBI Taxonomy" id="990268"/>
    <lineage>
        <taxon>Bacteria</taxon>
        <taxon>Pseudomonadati</taxon>
        <taxon>Pseudomonadota</taxon>
        <taxon>Gammaproteobacteria</taxon>
        <taxon>Vibrionales</taxon>
        <taxon>Vibrionaceae</taxon>
        <taxon>Vibrio</taxon>
    </lineage>
</organism>
<dbReference type="Gene3D" id="3.40.190.290">
    <property type="match status" value="1"/>
</dbReference>
<dbReference type="SUPFAM" id="SSF53850">
    <property type="entry name" value="Periplasmic binding protein-like II"/>
    <property type="match status" value="1"/>
</dbReference>
<keyword evidence="7" id="KW-1185">Reference proteome</keyword>
<keyword evidence="2" id="KW-0805">Transcription regulation</keyword>
<name>A0A090TTH3_9VIBR</name>
<sequence>MNYDVTLLEIKLFLMTTQLGNFSAVARAHDMTPSSVSRKMAQLEEKVGSKLLHRHTRSISLTDEGVAFSKNCGEMIHQYERVVEQIEQRADTPRGTIRISAPVAFGRLHIAPYLSELLERYPLLKVEIHQTDAFIDPAAEAIDLLIRIGVPQDSSLRMKRFSDQRYVMAASPNYIKSMGSPQTPNDLKQHNCLVFRGTSGLQRWFVGIEKLEAFEVSGALHSNNAETLVSAAIGGSGIVVFPSWLIGEHLKDGSLVPLWEITKYPPVQSLK</sequence>
<dbReference type="InterPro" id="IPR005119">
    <property type="entry name" value="LysR_subst-bd"/>
</dbReference>
<proteinExistence type="inferred from homology"/>
<dbReference type="SUPFAM" id="SSF46785">
    <property type="entry name" value="Winged helix' DNA-binding domain"/>
    <property type="match status" value="1"/>
</dbReference>
<dbReference type="InterPro" id="IPR058163">
    <property type="entry name" value="LysR-type_TF_proteobact-type"/>
</dbReference>
<dbReference type="CDD" id="cd08422">
    <property type="entry name" value="PBP2_CrgA_like"/>
    <property type="match status" value="1"/>
</dbReference>
<feature type="domain" description="HTH lysR-type" evidence="5">
    <location>
        <begin position="1"/>
        <end position="62"/>
    </location>
</feature>
<protein>
    <submittedName>
        <fullName evidence="6">Transcriptional regulator LysR family</fullName>
    </submittedName>
</protein>
<evidence type="ECO:0000313" key="6">
    <source>
        <dbReference type="EMBL" id="GAL34337.1"/>
    </source>
</evidence>
<evidence type="ECO:0000259" key="5">
    <source>
        <dbReference type="PROSITE" id="PS50931"/>
    </source>
</evidence>
<evidence type="ECO:0000256" key="4">
    <source>
        <dbReference type="ARBA" id="ARBA00023163"/>
    </source>
</evidence>
<dbReference type="GO" id="GO:0003700">
    <property type="term" value="F:DNA-binding transcription factor activity"/>
    <property type="evidence" value="ECO:0007669"/>
    <property type="project" value="InterPro"/>
</dbReference>
<dbReference type="Proteomes" id="UP000029224">
    <property type="component" value="Unassembled WGS sequence"/>
</dbReference>
<reference evidence="6 7" key="2">
    <citation type="submission" date="2014-09" db="EMBL/GenBank/DDBJ databases">
        <authorList>
            <consortium name="NBRP consortium"/>
            <person name="Sawabe T."/>
            <person name="Meirelles P."/>
            <person name="Nakanishi M."/>
            <person name="Sayaka M."/>
            <person name="Hattori M."/>
            <person name="Ohkuma M."/>
        </authorList>
    </citation>
    <scope>NUCLEOTIDE SEQUENCE [LARGE SCALE GENOMIC DNA]</scope>
    <source>
        <strain evidence="6 7">JCM 19240</strain>
    </source>
</reference>
<evidence type="ECO:0000256" key="3">
    <source>
        <dbReference type="ARBA" id="ARBA00023125"/>
    </source>
</evidence>
<keyword evidence="3" id="KW-0238">DNA-binding</keyword>
<evidence type="ECO:0000256" key="2">
    <source>
        <dbReference type="ARBA" id="ARBA00023015"/>
    </source>
</evidence>
<gene>
    <name evidence="6" type="ORF">JCM19240_1245</name>
</gene>
<keyword evidence="4" id="KW-0804">Transcription</keyword>
<dbReference type="InterPro" id="IPR000847">
    <property type="entry name" value="LysR_HTH_N"/>
</dbReference>
<dbReference type="InterPro" id="IPR036388">
    <property type="entry name" value="WH-like_DNA-bd_sf"/>
</dbReference>
<dbReference type="PROSITE" id="PS50931">
    <property type="entry name" value="HTH_LYSR"/>
    <property type="match status" value="1"/>
</dbReference>
<comment type="similarity">
    <text evidence="1">Belongs to the LysR transcriptional regulatory family.</text>
</comment>
<evidence type="ECO:0000313" key="7">
    <source>
        <dbReference type="Proteomes" id="UP000029224"/>
    </source>
</evidence>
<reference evidence="6 7" key="1">
    <citation type="submission" date="2014-09" db="EMBL/GenBank/DDBJ databases">
        <title>Vibrio maritimus JCM 19240. (C210) whole genome shotgun sequence.</title>
        <authorList>
            <person name="Sawabe T."/>
            <person name="Meirelles P."/>
            <person name="Nakanishi M."/>
            <person name="Sayaka M."/>
            <person name="Hattori M."/>
            <person name="Ohkuma M."/>
        </authorList>
    </citation>
    <scope>NUCLEOTIDE SEQUENCE [LARGE SCALE GENOMIC DNA]</scope>
    <source>
        <strain evidence="6 7">JCM 19240</strain>
    </source>
</reference>
<dbReference type="Gene3D" id="1.10.10.10">
    <property type="entry name" value="Winged helix-like DNA-binding domain superfamily/Winged helix DNA-binding domain"/>
    <property type="match status" value="1"/>
</dbReference>
<comment type="caution">
    <text evidence="6">The sequence shown here is derived from an EMBL/GenBank/DDBJ whole genome shotgun (WGS) entry which is preliminary data.</text>
</comment>
<dbReference type="PANTHER" id="PTHR30537:SF5">
    <property type="entry name" value="HTH-TYPE TRANSCRIPTIONAL ACTIVATOR TTDR-RELATED"/>
    <property type="match status" value="1"/>
</dbReference>
<accession>A0A090TTH3</accession>
<dbReference type="AlphaFoldDB" id="A0A090TTH3"/>